<keyword evidence="3" id="KW-1185">Reference proteome</keyword>
<evidence type="ECO:0000313" key="2">
    <source>
        <dbReference type="EMBL" id="CEO97078.1"/>
    </source>
</evidence>
<reference evidence="2 3" key="1">
    <citation type="submission" date="2015-02" db="EMBL/GenBank/DDBJ databases">
        <authorList>
            <person name="Chooi Y.-H."/>
        </authorList>
    </citation>
    <scope>NUCLEOTIDE SEQUENCE [LARGE SCALE GENOMIC DNA]</scope>
    <source>
        <strain evidence="2">E3</strain>
    </source>
</reference>
<dbReference type="AlphaFoldDB" id="A0A0G4IP59"/>
<accession>A0A0G4IP59</accession>
<feature type="region of interest" description="Disordered" evidence="1">
    <location>
        <begin position="19"/>
        <end position="49"/>
    </location>
</feature>
<organism evidence="2 3">
    <name type="scientific">Plasmodiophora brassicae</name>
    <name type="common">Clubroot disease agent</name>
    <dbReference type="NCBI Taxonomy" id="37360"/>
    <lineage>
        <taxon>Eukaryota</taxon>
        <taxon>Sar</taxon>
        <taxon>Rhizaria</taxon>
        <taxon>Endomyxa</taxon>
        <taxon>Phytomyxea</taxon>
        <taxon>Plasmodiophorida</taxon>
        <taxon>Plasmodiophoridae</taxon>
        <taxon>Plasmodiophora</taxon>
    </lineage>
</organism>
<evidence type="ECO:0000256" key="1">
    <source>
        <dbReference type="SAM" id="MobiDB-lite"/>
    </source>
</evidence>
<dbReference type="EMBL" id="CDSF01000078">
    <property type="protein sequence ID" value="CEO97078.1"/>
    <property type="molecule type" value="Genomic_DNA"/>
</dbReference>
<evidence type="ECO:0000313" key="3">
    <source>
        <dbReference type="Proteomes" id="UP000039324"/>
    </source>
</evidence>
<proteinExistence type="predicted"/>
<feature type="compositionally biased region" description="Basic and acidic residues" evidence="1">
    <location>
        <begin position="33"/>
        <end position="49"/>
    </location>
</feature>
<dbReference type="Proteomes" id="UP000039324">
    <property type="component" value="Unassembled WGS sequence"/>
</dbReference>
<protein>
    <submittedName>
        <fullName evidence="2">Uncharacterized protein</fullName>
    </submittedName>
</protein>
<sequence>MTSSCVRYRTLRFIDALTRLPAPAPASPPDQRCGPKDPLRRQHDLQDADRRARHVWANAMHVLQFKASLPSTLPSPVQHKHVPGSRRPA</sequence>
<name>A0A0G4IP59_PLABS</name>
<gene>
    <name evidence="2" type="ORF">PBRA_005682</name>
</gene>